<dbReference type="GO" id="GO:0006631">
    <property type="term" value="P:fatty acid metabolic process"/>
    <property type="evidence" value="ECO:0007669"/>
    <property type="project" value="InterPro"/>
</dbReference>
<protein>
    <submittedName>
        <fullName evidence="6">3-hydroxyacyl-CoA dehydrogenase</fullName>
    </submittedName>
</protein>
<dbReference type="OrthoDB" id="5958943at2759"/>
<comment type="similarity">
    <text evidence="1">Belongs to the 3-hydroxyacyl-CoA dehydrogenase family.</text>
</comment>
<evidence type="ECO:0000256" key="1">
    <source>
        <dbReference type="ARBA" id="ARBA00009463"/>
    </source>
</evidence>
<dbReference type="EMBL" id="JAHFXS010001324">
    <property type="protein sequence ID" value="KAG9978183.1"/>
    <property type="molecule type" value="Genomic_DNA"/>
</dbReference>
<feature type="non-terminal residue" evidence="6">
    <location>
        <position position="1"/>
    </location>
</feature>
<dbReference type="GO" id="GO:0016616">
    <property type="term" value="F:oxidoreductase activity, acting on the CH-OH group of donors, NAD or NADP as acceptor"/>
    <property type="evidence" value="ECO:0007669"/>
    <property type="project" value="InterPro"/>
</dbReference>
<feature type="domain" description="3-hydroxyacyl-CoA dehydrogenase C-terminal" evidence="4">
    <location>
        <begin position="189"/>
        <end position="286"/>
    </location>
</feature>
<evidence type="ECO:0000259" key="5">
    <source>
        <dbReference type="Pfam" id="PF02737"/>
    </source>
</evidence>
<dbReference type="InterPro" id="IPR013328">
    <property type="entry name" value="6PGD_dom2"/>
</dbReference>
<evidence type="ECO:0000313" key="6">
    <source>
        <dbReference type="EMBL" id="KAG9700038.1"/>
    </source>
</evidence>
<comment type="caution">
    <text evidence="6">The sequence shown here is derived from an EMBL/GenBank/DDBJ whole genome shotgun (WGS) entry which is preliminary data.</text>
</comment>
<dbReference type="Pfam" id="PF02737">
    <property type="entry name" value="3HCDH_N"/>
    <property type="match status" value="1"/>
</dbReference>
<dbReference type="PANTHER" id="PTHR48075:SF10">
    <property type="entry name" value="DEHYDROGENASE, PUTATIVE (AFU_ORTHOLOGUE AFUA_5G10070)-RELATED"/>
    <property type="match status" value="1"/>
</dbReference>
<dbReference type="InterPro" id="IPR008927">
    <property type="entry name" value="6-PGluconate_DH-like_C_sf"/>
</dbReference>
<dbReference type="AlphaFoldDB" id="A0A9P8EVR6"/>
<keyword evidence="8" id="KW-1185">Reference proteome</keyword>
<evidence type="ECO:0000313" key="9">
    <source>
        <dbReference type="Proteomes" id="UP000779574"/>
    </source>
</evidence>
<dbReference type="Gene3D" id="1.10.1040.10">
    <property type="entry name" value="N-(1-d-carboxylethyl)-l-norvaline Dehydrogenase, domain 2"/>
    <property type="match status" value="1"/>
</dbReference>
<dbReference type="PIRSF" id="PIRSF000105">
    <property type="entry name" value="HCDH"/>
    <property type="match status" value="1"/>
</dbReference>
<evidence type="ECO:0000256" key="2">
    <source>
        <dbReference type="ARBA" id="ARBA00023002"/>
    </source>
</evidence>
<evidence type="ECO:0000256" key="3">
    <source>
        <dbReference type="PIRSR" id="PIRSR000105-1"/>
    </source>
</evidence>
<dbReference type="Pfam" id="PF00725">
    <property type="entry name" value="3HCDH"/>
    <property type="match status" value="1"/>
</dbReference>
<proteinExistence type="inferred from homology"/>
<dbReference type="EMBL" id="JAHFXF010000022">
    <property type="protein sequence ID" value="KAG9700038.1"/>
    <property type="molecule type" value="Genomic_DNA"/>
</dbReference>
<dbReference type="PANTHER" id="PTHR48075">
    <property type="entry name" value="3-HYDROXYACYL-COA DEHYDROGENASE FAMILY PROTEIN"/>
    <property type="match status" value="1"/>
</dbReference>
<dbReference type="InterPro" id="IPR006108">
    <property type="entry name" value="3HC_DH_C"/>
</dbReference>
<dbReference type="SUPFAM" id="SSF51735">
    <property type="entry name" value="NAD(P)-binding Rossmann-fold domains"/>
    <property type="match status" value="1"/>
</dbReference>
<keyword evidence="2" id="KW-0560">Oxidoreductase</keyword>
<dbReference type="InterPro" id="IPR022694">
    <property type="entry name" value="3-OHacyl-CoA_DH"/>
</dbReference>
<dbReference type="InterPro" id="IPR006176">
    <property type="entry name" value="3-OHacyl-CoA_DH_NAD-bd"/>
</dbReference>
<dbReference type="Proteomes" id="UP000729357">
    <property type="component" value="Unassembled WGS sequence"/>
</dbReference>
<feature type="domain" description="3-hydroxyacyl-CoA dehydrogenase NAD binding" evidence="5">
    <location>
        <begin position="13"/>
        <end position="181"/>
    </location>
</feature>
<reference evidence="6" key="2">
    <citation type="submission" date="2021-08" db="EMBL/GenBank/DDBJ databases">
        <authorList>
            <person name="Gostincar C."/>
            <person name="Sun X."/>
            <person name="Song Z."/>
            <person name="Gunde-Cimerman N."/>
        </authorList>
    </citation>
    <scope>NUCLEOTIDE SEQUENCE</scope>
    <source>
        <strain evidence="7">EXF-9298</strain>
        <strain evidence="6">EXF-9911</strain>
    </source>
</reference>
<gene>
    <name evidence="6" type="ORF">KCU76_g1071</name>
    <name evidence="7" type="ORF">KCU98_g9588</name>
</gene>
<evidence type="ECO:0000259" key="4">
    <source>
        <dbReference type="Pfam" id="PF00725"/>
    </source>
</evidence>
<name>A0A9P8EVR6_AURME</name>
<dbReference type="GO" id="GO:0070403">
    <property type="term" value="F:NAD+ binding"/>
    <property type="evidence" value="ECO:0007669"/>
    <property type="project" value="InterPro"/>
</dbReference>
<dbReference type="InterPro" id="IPR036291">
    <property type="entry name" value="NAD(P)-bd_dom_sf"/>
</dbReference>
<organism evidence="6 9">
    <name type="scientific">Aureobasidium melanogenum</name>
    <name type="common">Aureobasidium pullulans var. melanogenum</name>
    <dbReference type="NCBI Taxonomy" id="46634"/>
    <lineage>
        <taxon>Eukaryota</taxon>
        <taxon>Fungi</taxon>
        <taxon>Dikarya</taxon>
        <taxon>Ascomycota</taxon>
        <taxon>Pezizomycotina</taxon>
        <taxon>Dothideomycetes</taxon>
        <taxon>Dothideomycetidae</taxon>
        <taxon>Dothideales</taxon>
        <taxon>Saccotheciaceae</taxon>
        <taxon>Aureobasidium</taxon>
    </lineage>
</organism>
<dbReference type="SUPFAM" id="SSF48179">
    <property type="entry name" value="6-phosphogluconate dehydrogenase C-terminal domain-like"/>
    <property type="match status" value="1"/>
</dbReference>
<evidence type="ECO:0000313" key="7">
    <source>
        <dbReference type="EMBL" id="KAG9978183.1"/>
    </source>
</evidence>
<evidence type="ECO:0000313" key="8">
    <source>
        <dbReference type="Proteomes" id="UP000729357"/>
    </source>
</evidence>
<dbReference type="Proteomes" id="UP000779574">
    <property type="component" value="Unassembled WGS sequence"/>
</dbReference>
<dbReference type="Gene3D" id="3.40.50.720">
    <property type="entry name" value="NAD(P)-binding Rossmann-like Domain"/>
    <property type="match status" value="1"/>
</dbReference>
<feature type="site" description="Important for catalytic activity" evidence="3">
    <location>
        <position position="143"/>
    </location>
</feature>
<sequence>MWHPPQGYVNRAVAVLGAGVLGRRIACCWASAGYQVRIRDPMEQQRKAAVDYVNSNVASYAKFTKKTPGSVAAFEDLRSAVKDAWLVFEVVPEKLPIKIDTFAELEKVAPDDCILASNSSSYKSSEMIEKVSETTKGRILNAHYYMPPANMMVELMTDGYTHPEILPFLAERHKEAGLVPFIARKESSGLIFNRAWAAVKREFLTIMAEGVSTPEELDQMWKLFFQAKQAPCRFMDEVGLDTVQHIEEHYIKERGLSKESKEKTVDFLEDNYIKPGKLGNKSDKGGLYPPGYTHDALV</sequence>
<accession>A0A9P8EVR6</accession>
<reference evidence="6" key="1">
    <citation type="journal article" date="2021" name="J Fungi (Basel)">
        <title>Virulence traits and population genomics of the black yeast Aureobasidium melanogenum.</title>
        <authorList>
            <person name="Cernosa A."/>
            <person name="Sun X."/>
            <person name="Gostincar C."/>
            <person name="Fang C."/>
            <person name="Gunde-Cimerman N."/>
            <person name="Song Z."/>
        </authorList>
    </citation>
    <scope>NUCLEOTIDE SEQUENCE</scope>
    <source>
        <strain evidence="7">EXF-9298</strain>
        <strain evidence="6">EXF-9911</strain>
    </source>
</reference>